<keyword evidence="5 6" id="KW-0349">Heme</keyword>
<accession>A0A7U2MII7</accession>
<evidence type="ECO:0000256" key="3">
    <source>
        <dbReference type="ARBA" id="ARBA00023002"/>
    </source>
</evidence>
<dbReference type="VEuPathDB" id="FungiDB:AFLA_004972"/>
<dbReference type="Pfam" id="PF00067">
    <property type="entry name" value="p450"/>
    <property type="match status" value="1"/>
</dbReference>
<keyword evidence="6" id="KW-0503">Monooxygenase</keyword>
<proteinExistence type="inferred from homology"/>
<dbReference type="PRINTS" id="PR00385">
    <property type="entry name" value="P450"/>
</dbReference>
<dbReference type="InterPro" id="IPR050364">
    <property type="entry name" value="Cytochrome_P450_fung"/>
</dbReference>
<evidence type="ECO:0000256" key="5">
    <source>
        <dbReference type="PIRSR" id="PIRSR602401-1"/>
    </source>
</evidence>
<dbReference type="Gene3D" id="1.10.630.10">
    <property type="entry name" value="Cytochrome P450"/>
    <property type="match status" value="1"/>
</dbReference>
<dbReference type="SUPFAM" id="SSF48264">
    <property type="entry name" value="Cytochrome P450"/>
    <property type="match status" value="1"/>
</dbReference>
<sequence>MNVLTTLIRLPRTGAITMGASIHAHISAAANESPITAAFVSIAACLGLIFLIIQEIFKPVGKRRSPQGKKWKLPPGPQGVPIFGSLLYLQKVREDEEHRIHKDLAKYGEMTTLHLGSKTWILLNSKRVVSEIIAKRGSLTNGRSPMPIASGIVSRDGRSLLLPPAQWMEKRRVMHSLLSGTAMKQYGSWQELESTQMLAEYLFQPERWYRHHYRYANSVVHRIALGERLVKSGKELAELQDVVTHFVGSIGTSLVDWFPELDKLPRMLQPWRKHWEKLGDWNEEVYKSWWIPAREKVENGTAPPSWVRDVLLHPDTKFTGNDQEAMYVALQLLEAGSDTTREALNIFAMAALCFPDKFQKAREEVDSQCSTTKNFRLPGIDDLGNMPYICAMIKELLRWRPIFSFTPDHVLTSDMEFEGYNFPAGVGFVINEIPVCNECEDPEDFKPERWLDGHETDAAHGLWQFGGGRRICVGYRLAFQGLFINVARLVFCYNYEAAGPYDSKRLNHHKTVEPFPVKVTPRSEQHTSLILEEGARLGVLEDAKRLI</sequence>
<dbReference type="InterPro" id="IPR001128">
    <property type="entry name" value="Cyt_P450"/>
</dbReference>
<name>A0A7U2MII7_ASPFN</name>
<evidence type="ECO:0000313" key="9">
    <source>
        <dbReference type="Proteomes" id="UP000596276"/>
    </source>
</evidence>
<dbReference type="PANTHER" id="PTHR46300:SF12">
    <property type="entry name" value="P450, PUTATIVE (EUROFUNG)-RELATED"/>
    <property type="match status" value="1"/>
</dbReference>
<evidence type="ECO:0000256" key="1">
    <source>
        <dbReference type="ARBA" id="ARBA00010617"/>
    </source>
</evidence>
<dbReference type="Proteomes" id="UP000596276">
    <property type="component" value="Chromosome 5"/>
</dbReference>
<dbReference type="CDD" id="cd11065">
    <property type="entry name" value="CYP64-like"/>
    <property type="match status" value="1"/>
</dbReference>
<keyword evidence="9" id="KW-1185">Reference proteome</keyword>
<dbReference type="OMA" id="WLDGHET"/>
<keyword evidence="7" id="KW-1133">Transmembrane helix</keyword>
<dbReference type="GO" id="GO:0005506">
    <property type="term" value="F:iron ion binding"/>
    <property type="evidence" value="ECO:0007669"/>
    <property type="project" value="InterPro"/>
</dbReference>
<organism evidence="8 9">
    <name type="scientific">Aspergillus flavus (strain ATCC 200026 / FGSC A1120 / IAM 13836 / NRRL 3357 / JCM 12722 / SRRC 167)</name>
    <dbReference type="NCBI Taxonomy" id="332952"/>
    <lineage>
        <taxon>Eukaryota</taxon>
        <taxon>Fungi</taxon>
        <taxon>Dikarya</taxon>
        <taxon>Ascomycota</taxon>
        <taxon>Pezizomycotina</taxon>
        <taxon>Eurotiomycetes</taxon>
        <taxon>Eurotiomycetidae</taxon>
        <taxon>Eurotiales</taxon>
        <taxon>Aspergillaceae</taxon>
        <taxon>Aspergillus</taxon>
        <taxon>Aspergillus subgen. Circumdati</taxon>
    </lineage>
</organism>
<dbReference type="EMBL" id="CP044621">
    <property type="protein sequence ID" value="QRD83870.1"/>
    <property type="molecule type" value="Genomic_DNA"/>
</dbReference>
<dbReference type="InterPro" id="IPR017972">
    <property type="entry name" value="Cyt_P450_CS"/>
</dbReference>
<keyword evidence="7" id="KW-0812">Transmembrane</keyword>
<feature type="transmembrane region" description="Helical" evidence="7">
    <location>
        <begin position="35"/>
        <end position="57"/>
    </location>
</feature>
<dbReference type="PRINTS" id="PR00463">
    <property type="entry name" value="EP450I"/>
</dbReference>
<evidence type="ECO:0000256" key="4">
    <source>
        <dbReference type="ARBA" id="ARBA00023004"/>
    </source>
</evidence>
<dbReference type="GO" id="GO:0004497">
    <property type="term" value="F:monooxygenase activity"/>
    <property type="evidence" value="ECO:0007669"/>
    <property type="project" value="UniProtKB-KW"/>
</dbReference>
<comment type="cofactor">
    <cofactor evidence="5">
        <name>heme</name>
        <dbReference type="ChEBI" id="CHEBI:30413"/>
    </cofactor>
</comment>
<evidence type="ECO:0000256" key="2">
    <source>
        <dbReference type="ARBA" id="ARBA00022723"/>
    </source>
</evidence>
<keyword evidence="7" id="KW-0472">Membrane</keyword>
<dbReference type="InterPro" id="IPR002401">
    <property type="entry name" value="Cyt_P450_E_grp-I"/>
</dbReference>
<dbReference type="InterPro" id="IPR036396">
    <property type="entry name" value="Cyt_P450_sf"/>
</dbReference>
<dbReference type="AlphaFoldDB" id="A0A7U2MII7"/>
<feature type="binding site" description="axial binding residue" evidence="5">
    <location>
        <position position="472"/>
    </location>
    <ligand>
        <name>heme</name>
        <dbReference type="ChEBI" id="CHEBI:30413"/>
    </ligand>
    <ligandPart>
        <name>Fe</name>
        <dbReference type="ChEBI" id="CHEBI:18248"/>
    </ligandPart>
</feature>
<keyword evidence="2 5" id="KW-0479">Metal-binding</keyword>
<evidence type="ECO:0000256" key="6">
    <source>
        <dbReference type="RuleBase" id="RU000461"/>
    </source>
</evidence>
<comment type="similarity">
    <text evidence="1 6">Belongs to the cytochrome P450 family.</text>
</comment>
<reference evidence="9" key="1">
    <citation type="journal article" date="2021" name="G3 (Bethesda)">
        <title>Chromosome assembled and annotated genome sequence of Aspergillus flavus NRRL 3357.</title>
        <authorList>
            <person name="Skerker J.M."/>
            <person name="Pianalto K.M."/>
            <person name="Mondo S.J."/>
            <person name="Yang K."/>
            <person name="Arkin A.P."/>
            <person name="Keller N.P."/>
            <person name="Grigoriev I.V."/>
            <person name="Louise Glass N.L."/>
        </authorList>
    </citation>
    <scope>NUCLEOTIDE SEQUENCE [LARGE SCALE GENOMIC DNA]</scope>
    <source>
        <strain evidence="9">ATCC 200026 / FGSC A1120 / IAM 13836 / NRRL 3357 / JCM 12722 / SRRC 167</strain>
    </source>
</reference>
<dbReference type="VEuPathDB" id="FungiDB:F9C07_6523"/>
<keyword evidence="4 5" id="KW-0408">Iron</keyword>
<protein>
    <submittedName>
        <fullName evidence="8">Cytochrome P450</fullName>
    </submittedName>
</protein>
<evidence type="ECO:0000313" key="8">
    <source>
        <dbReference type="EMBL" id="QRD83870.1"/>
    </source>
</evidence>
<dbReference type="PROSITE" id="PS00086">
    <property type="entry name" value="CYTOCHROME_P450"/>
    <property type="match status" value="1"/>
</dbReference>
<keyword evidence="3 6" id="KW-0560">Oxidoreductase</keyword>
<gene>
    <name evidence="8" type="ORF">F9C07_6523</name>
</gene>
<evidence type="ECO:0000256" key="7">
    <source>
        <dbReference type="SAM" id="Phobius"/>
    </source>
</evidence>
<dbReference type="GO" id="GO:0020037">
    <property type="term" value="F:heme binding"/>
    <property type="evidence" value="ECO:0007669"/>
    <property type="project" value="InterPro"/>
</dbReference>
<dbReference type="PANTHER" id="PTHR46300">
    <property type="entry name" value="P450, PUTATIVE (EUROFUNG)-RELATED-RELATED"/>
    <property type="match status" value="1"/>
</dbReference>
<dbReference type="GO" id="GO:0016705">
    <property type="term" value="F:oxidoreductase activity, acting on paired donors, with incorporation or reduction of molecular oxygen"/>
    <property type="evidence" value="ECO:0007669"/>
    <property type="project" value="InterPro"/>
</dbReference>